<dbReference type="PATRIC" id="fig|178900.5.peg.2296"/>
<dbReference type="AlphaFoldDB" id="A0A149Q7T0"/>
<proteinExistence type="predicted"/>
<reference evidence="1 2" key="1">
    <citation type="submission" date="2015-06" db="EMBL/GenBank/DDBJ databases">
        <title>Improved classification and identification of acetic acid bacteria using matrix-assisted laser desorption/ionization time-of-flight mass spectrometry; Gluconobacter nephelii and Gluconobacter uchimurae are later heterotypic synonyms of Gluconobacter japonicus and Gluconobacter oxydans, respectively.</title>
        <authorList>
            <person name="Li L."/>
            <person name="Cleenwerck I."/>
            <person name="De Vuyst L."/>
            <person name="Vandamme P."/>
        </authorList>
    </citation>
    <scope>NUCLEOTIDE SEQUENCE [LARGE SCALE GENOMIC DNA]</scope>
    <source>
        <strain evidence="1 2">LMG 1625</strain>
    </source>
</reference>
<name>A0A149Q7T0_9PROT</name>
<accession>A0A149Q7T0</accession>
<protein>
    <submittedName>
        <fullName evidence="1">Uncharacterized protein</fullName>
    </submittedName>
</protein>
<dbReference type="EMBL" id="LHZA01000148">
    <property type="protein sequence ID" value="KXU93312.1"/>
    <property type="molecule type" value="Genomic_DNA"/>
</dbReference>
<sequence>MLARPVPLDGPQGMRAALSTKTDVNNGTLNAPNIDGGTLDGKQTVGNVGTATRTLSNHFLDIANPLDFGAAPGAADSATSLLAAYSSSGVPIINIPFSQSGYNVGTLTGSSNLINSSGQLLNWNLGISFLNGSRFSGTGIGAPETGGGAFNSTYTNPWNVTTNLKMEFDPAALPQKNKVTNQALSIECRPNRPNGNDQTPTRHWIACVYRGADTGSGGASGTQINTEVDNDVLNLDTNSGTAYEIDVNVNGAVADGGISRGIFVTGGGIAGNAFNSVALDIQHGTYSGTGSLNWGAGVSVRNSLKAFMAFAESDNQGSLYQGYNSSGTQVFNVDTNGYVTTPGIISSGTTLASTAGKIAFSATAENADDYVAIKASPSDSGFFFRAFDTNGDTLSSVDKNGYAVMKGLQLTGGYTPTASTTCSKGTIMNDDSYLYVCTSAGAFKKVALGAL</sequence>
<dbReference type="Proteomes" id="UP000075473">
    <property type="component" value="Unassembled WGS sequence"/>
</dbReference>
<evidence type="ECO:0000313" key="1">
    <source>
        <dbReference type="EMBL" id="KXU93312.1"/>
    </source>
</evidence>
<comment type="caution">
    <text evidence="1">The sequence shown here is derived from an EMBL/GenBank/DDBJ whole genome shotgun (WGS) entry which is preliminary data.</text>
</comment>
<evidence type="ECO:0000313" key="2">
    <source>
        <dbReference type="Proteomes" id="UP000075473"/>
    </source>
</evidence>
<organism evidence="1 2">
    <name type="scientific">Acetobacter cerevisiae</name>
    <dbReference type="NCBI Taxonomy" id="178900"/>
    <lineage>
        <taxon>Bacteria</taxon>
        <taxon>Pseudomonadati</taxon>
        <taxon>Pseudomonadota</taxon>
        <taxon>Alphaproteobacteria</taxon>
        <taxon>Acetobacterales</taxon>
        <taxon>Acetobacteraceae</taxon>
        <taxon>Acetobacter</taxon>
    </lineage>
</organism>
<gene>
    <name evidence="1" type="ORF">AD928_09050</name>
</gene>